<dbReference type="Proteomes" id="UP000287651">
    <property type="component" value="Unassembled WGS sequence"/>
</dbReference>
<feature type="region of interest" description="Disordered" evidence="1">
    <location>
        <begin position="1"/>
        <end position="33"/>
    </location>
</feature>
<organism evidence="2 3">
    <name type="scientific">Ensete ventricosum</name>
    <name type="common">Abyssinian banana</name>
    <name type="synonym">Musa ensete</name>
    <dbReference type="NCBI Taxonomy" id="4639"/>
    <lineage>
        <taxon>Eukaryota</taxon>
        <taxon>Viridiplantae</taxon>
        <taxon>Streptophyta</taxon>
        <taxon>Embryophyta</taxon>
        <taxon>Tracheophyta</taxon>
        <taxon>Spermatophyta</taxon>
        <taxon>Magnoliopsida</taxon>
        <taxon>Liliopsida</taxon>
        <taxon>Zingiberales</taxon>
        <taxon>Musaceae</taxon>
        <taxon>Ensete</taxon>
    </lineage>
</organism>
<dbReference type="EMBL" id="AMZH03019805">
    <property type="protein sequence ID" value="RRT39884.1"/>
    <property type="molecule type" value="Genomic_DNA"/>
</dbReference>
<reference evidence="2 3" key="1">
    <citation type="journal article" date="2014" name="Agronomy (Basel)">
        <title>A Draft Genome Sequence for Ensete ventricosum, the Drought-Tolerant Tree Against Hunger.</title>
        <authorList>
            <person name="Harrison J."/>
            <person name="Moore K.A."/>
            <person name="Paszkiewicz K."/>
            <person name="Jones T."/>
            <person name="Grant M."/>
            <person name="Ambacheew D."/>
            <person name="Muzemil S."/>
            <person name="Studholme D.J."/>
        </authorList>
    </citation>
    <scope>NUCLEOTIDE SEQUENCE [LARGE SCALE GENOMIC DNA]</scope>
</reference>
<proteinExistence type="predicted"/>
<sequence length="105" mass="11510">MATKASPSGPPQPVTILDVPSLRKGPSRPSKVERTSVIATIRSCDRRLAGLLLQAEARRPQERRPQAWRLARAPDLPGACERDRHRHDTTMVVRITVAPTGSVVS</sequence>
<gene>
    <name evidence="2" type="ORF">B296_00036584</name>
</gene>
<accession>A0A426XK89</accession>
<evidence type="ECO:0000256" key="1">
    <source>
        <dbReference type="SAM" id="MobiDB-lite"/>
    </source>
</evidence>
<evidence type="ECO:0000313" key="2">
    <source>
        <dbReference type="EMBL" id="RRT39884.1"/>
    </source>
</evidence>
<comment type="caution">
    <text evidence="2">The sequence shown here is derived from an EMBL/GenBank/DDBJ whole genome shotgun (WGS) entry which is preliminary data.</text>
</comment>
<protein>
    <submittedName>
        <fullName evidence="2">Uncharacterized protein</fullName>
    </submittedName>
</protein>
<name>A0A426XK89_ENSVE</name>
<evidence type="ECO:0000313" key="3">
    <source>
        <dbReference type="Proteomes" id="UP000287651"/>
    </source>
</evidence>
<dbReference type="AlphaFoldDB" id="A0A426XK89"/>